<gene>
    <name evidence="14" type="ORF">GCM10012286_35560</name>
</gene>
<evidence type="ECO:0000256" key="6">
    <source>
        <dbReference type="ARBA" id="ARBA00022692"/>
    </source>
</evidence>
<dbReference type="InterPro" id="IPR003660">
    <property type="entry name" value="HAMP_dom"/>
</dbReference>
<keyword evidence="11" id="KW-0472">Membrane</keyword>
<evidence type="ECO:0000256" key="5">
    <source>
        <dbReference type="ARBA" id="ARBA00022679"/>
    </source>
</evidence>
<organism evidence="14 15">
    <name type="scientific">Streptomyces lasiicapitis</name>
    <dbReference type="NCBI Taxonomy" id="1923961"/>
    <lineage>
        <taxon>Bacteria</taxon>
        <taxon>Bacillati</taxon>
        <taxon>Actinomycetota</taxon>
        <taxon>Actinomycetes</taxon>
        <taxon>Kitasatosporales</taxon>
        <taxon>Streptomycetaceae</taxon>
        <taxon>Streptomyces</taxon>
    </lineage>
</organism>
<sequence>MATRKPQIIRKTTSPGSTPWLPDDFGPLPDPGAQREAMLEQLLTQSGIALALMSAVSVALGWLMAGRALRPVRTMADKARRISERNLHERLAVGGPDDELKDLGDTIDGLLARLDTAFTTQKRFVANASHELRTPLTLQRAMIEVALANPAANAGSLRAVCERLLATGERQEHLIEALLTLARGQRGLQRREPVDLAALVVAVLHEQAPDDPRVERSLGPARTAGDPRLLESLVTNLVSNAVRHNVPGGWIRVHTGVSDGRPVLRMTNSGPEIPHERVEALFQPFQRFETRTGTPDGHGLGMSIVAAVADAHGAPVTAHPGPEGGLDITVTFGPADTVIAREPD</sequence>
<name>A0ABQ2M4Q6_9ACTN</name>
<evidence type="ECO:0000256" key="11">
    <source>
        <dbReference type="SAM" id="Phobius"/>
    </source>
</evidence>
<dbReference type="CDD" id="cd00082">
    <property type="entry name" value="HisKA"/>
    <property type="match status" value="1"/>
</dbReference>
<dbReference type="PANTHER" id="PTHR45436:SF5">
    <property type="entry name" value="SENSOR HISTIDINE KINASE TRCS"/>
    <property type="match status" value="1"/>
</dbReference>
<feature type="transmembrane region" description="Helical" evidence="11">
    <location>
        <begin position="47"/>
        <end position="65"/>
    </location>
</feature>
<dbReference type="Pfam" id="PF00672">
    <property type="entry name" value="HAMP"/>
    <property type="match status" value="1"/>
</dbReference>
<dbReference type="Pfam" id="PF02518">
    <property type="entry name" value="HATPase_c"/>
    <property type="match status" value="1"/>
</dbReference>
<dbReference type="InterPro" id="IPR003661">
    <property type="entry name" value="HisK_dim/P_dom"/>
</dbReference>
<evidence type="ECO:0000313" key="15">
    <source>
        <dbReference type="Proteomes" id="UP000656881"/>
    </source>
</evidence>
<dbReference type="SMART" id="SM00388">
    <property type="entry name" value="HisKA"/>
    <property type="match status" value="1"/>
</dbReference>
<feature type="domain" description="HAMP" evidence="13">
    <location>
        <begin position="66"/>
        <end position="119"/>
    </location>
</feature>
<keyword evidence="7 14" id="KW-0418">Kinase</keyword>
<dbReference type="SMART" id="SM00387">
    <property type="entry name" value="HATPase_c"/>
    <property type="match status" value="1"/>
</dbReference>
<feature type="domain" description="Histidine kinase" evidence="12">
    <location>
        <begin position="127"/>
        <end position="336"/>
    </location>
</feature>
<dbReference type="InterPro" id="IPR036097">
    <property type="entry name" value="HisK_dim/P_sf"/>
</dbReference>
<evidence type="ECO:0000256" key="1">
    <source>
        <dbReference type="ARBA" id="ARBA00000085"/>
    </source>
</evidence>
<proteinExistence type="predicted"/>
<dbReference type="Gene3D" id="1.10.287.130">
    <property type="match status" value="1"/>
</dbReference>
<keyword evidence="5" id="KW-0808">Transferase</keyword>
<keyword evidence="9" id="KW-0902">Two-component regulatory system</keyword>
<evidence type="ECO:0000256" key="8">
    <source>
        <dbReference type="ARBA" id="ARBA00022989"/>
    </source>
</evidence>
<protein>
    <recommendedName>
        <fullName evidence="3">histidine kinase</fullName>
        <ecNumber evidence="3">2.7.13.3</ecNumber>
    </recommendedName>
</protein>
<dbReference type="InterPro" id="IPR003594">
    <property type="entry name" value="HATPase_dom"/>
</dbReference>
<dbReference type="Proteomes" id="UP000656881">
    <property type="component" value="Unassembled WGS sequence"/>
</dbReference>
<accession>A0ABQ2M4Q6</accession>
<dbReference type="InterPro" id="IPR005467">
    <property type="entry name" value="His_kinase_dom"/>
</dbReference>
<dbReference type="SMART" id="SM00304">
    <property type="entry name" value="HAMP"/>
    <property type="match status" value="1"/>
</dbReference>
<dbReference type="PROSITE" id="PS50109">
    <property type="entry name" value="HIS_KIN"/>
    <property type="match status" value="1"/>
</dbReference>
<dbReference type="EC" id="2.7.13.3" evidence="3"/>
<dbReference type="SUPFAM" id="SSF47384">
    <property type="entry name" value="Homodimeric domain of signal transducing histidine kinase"/>
    <property type="match status" value="1"/>
</dbReference>
<comment type="catalytic activity">
    <reaction evidence="1">
        <text>ATP + protein L-histidine = ADP + protein N-phospho-L-histidine.</text>
        <dbReference type="EC" id="2.7.13.3"/>
    </reaction>
</comment>
<dbReference type="SUPFAM" id="SSF158472">
    <property type="entry name" value="HAMP domain-like"/>
    <property type="match status" value="1"/>
</dbReference>
<keyword evidence="6 11" id="KW-0812">Transmembrane</keyword>
<keyword evidence="8 11" id="KW-1133">Transmembrane helix</keyword>
<comment type="subcellular location">
    <subcellularLocation>
        <location evidence="2">Cell membrane</location>
    </subcellularLocation>
</comment>
<evidence type="ECO:0000256" key="7">
    <source>
        <dbReference type="ARBA" id="ARBA00022777"/>
    </source>
</evidence>
<dbReference type="InterPro" id="IPR050428">
    <property type="entry name" value="TCS_sensor_his_kinase"/>
</dbReference>
<reference evidence="15" key="1">
    <citation type="journal article" date="2019" name="Int. J. Syst. Evol. Microbiol.">
        <title>The Global Catalogue of Microorganisms (GCM) 10K type strain sequencing project: providing services to taxonomists for standard genome sequencing and annotation.</title>
        <authorList>
            <consortium name="The Broad Institute Genomics Platform"/>
            <consortium name="The Broad Institute Genome Sequencing Center for Infectious Disease"/>
            <person name="Wu L."/>
            <person name="Ma J."/>
        </authorList>
    </citation>
    <scope>NUCLEOTIDE SEQUENCE [LARGE SCALE GENOMIC DNA]</scope>
    <source>
        <strain evidence="15">CGMCC 4.7349</strain>
    </source>
</reference>
<dbReference type="PANTHER" id="PTHR45436">
    <property type="entry name" value="SENSOR HISTIDINE KINASE YKOH"/>
    <property type="match status" value="1"/>
</dbReference>
<evidence type="ECO:0000259" key="12">
    <source>
        <dbReference type="PROSITE" id="PS50109"/>
    </source>
</evidence>
<evidence type="ECO:0000259" key="13">
    <source>
        <dbReference type="PROSITE" id="PS50885"/>
    </source>
</evidence>
<dbReference type="Pfam" id="PF00512">
    <property type="entry name" value="HisKA"/>
    <property type="match status" value="1"/>
</dbReference>
<feature type="region of interest" description="Disordered" evidence="10">
    <location>
        <begin position="1"/>
        <end position="23"/>
    </location>
</feature>
<keyword evidence="15" id="KW-1185">Reference proteome</keyword>
<dbReference type="Gene3D" id="6.10.340.10">
    <property type="match status" value="1"/>
</dbReference>
<evidence type="ECO:0000256" key="2">
    <source>
        <dbReference type="ARBA" id="ARBA00004236"/>
    </source>
</evidence>
<keyword evidence="4" id="KW-0597">Phosphoprotein</keyword>
<evidence type="ECO:0000256" key="10">
    <source>
        <dbReference type="SAM" id="MobiDB-lite"/>
    </source>
</evidence>
<evidence type="ECO:0000313" key="14">
    <source>
        <dbReference type="EMBL" id="GGO45903.1"/>
    </source>
</evidence>
<dbReference type="SUPFAM" id="SSF55874">
    <property type="entry name" value="ATPase domain of HSP90 chaperone/DNA topoisomerase II/histidine kinase"/>
    <property type="match status" value="1"/>
</dbReference>
<dbReference type="CDD" id="cd06225">
    <property type="entry name" value="HAMP"/>
    <property type="match status" value="1"/>
</dbReference>
<dbReference type="GO" id="GO:0016301">
    <property type="term" value="F:kinase activity"/>
    <property type="evidence" value="ECO:0007669"/>
    <property type="project" value="UniProtKB-KW"/>
</dbReference>
<evidence type="ECO:0000256" key="4">
    <source>
        <dbReference type="ARBA" id="ARBA00022553"/>
    </source>
</evidence>
<dbReference type="RefSeq" id="WP_229697038.1">
    <property type="nucleotide sequence ID" value="NZ_BMNG01000007.1"/>
</dbReference>
<dbReference type="EMBL" id="BMNG01000007">
    <property type="protein sequence ID" value="GGO45903.1"/>
    <property type="molecule type" value="Genomic_DNA"/>
</dbReference>
<dbReference type="InterPro" id="IPR036890">
    <property type="entry name" value="HATPase_C_sf"/>
</dbReference>
<evidence type="ECO:0000256" key="3">
    <source>
        <dbReference type="ARBA" id="ARBA00012438"/>
    </source>
</evidence>
<dbReference type="Gene3D" id="3.30.565.10">
    <property type="entry name" value="Histidine kinase-like ATPase, C-terminal domain"/>
    <property type="match status" value="1"/>
</dbReference>
<comment type="caution">
    <text evidence="14">The sequence shown here is derived from an EMBL/GenBank/DDBJ whole genome shotgun (WGS) entry which is preliminary data.</text>
</comment>
<dbReference type="PROSITE" id="PS50885">
    <property type="entry name" value="HAMP"/>
    <property type="match status" value="1"/>
</dbReference>
<evidence type="ECO:0000256" key="9">
    <source>
        <dbReference type="ARBA" id="ARBA00023012"/>
    </source>
</evidence>